<dbReference type="Proteomes" id="UP000181790">
    <property type="component" value="Unassembled WGS sequence"/>
</dbReference>
<comment type="caution">
    <text evidence="1">The sequence shown here is derived from an EMBL/GenBank/DDBJ whole genome shotgun (WGS) entry which is preliminary data.</text>
</comment>
<dbReference type="InterPro" id="IPR046895">
    <property type="entry name" value="ABC-3C_MC8"/>
</dbReference>
<proteinExistence type="predicted"/>
<reference evidence="1 2" key="1">
    <citation type="submission" date="2016-10" db="EMBL/GenBank/DDBJ databases">
        <title>Arsenicibacter rosenii gen. nov., sp. nov., an efficient arsenic-methylating bacterium isolated from an arsenic-contaminated paddy soil.</title>
        <authorList>
            <person name="Huang K."/>
        </authorList>
    </citation>
    <scope>NUCLEOTIDE SEQUENCE [LARGE SCALE GENOMIC DNA]</scope>
    <source>
        <strain evidence="1 2">SM-1</strain>
    </source>
</reference>
<keyword evidence="2" id="KW-1185">Reference proteome</keyword>
<accession>A0A1S2VEJ9</accession>
<dbReference type="EMBL" id="MORL01000020">
    <property type="protein sequence ID" value="OIN56616.1"/>
    <property type="molecule type" value="Genomic_DNA"/>
</dbReference>
<organism evidence="1 2">
    <name type="scientific">Arsenicibacter rosenii</name>
    <dbReference type="NCBI Taxonomy" id="1750698"/>
    <lineage>
        <taxon>Bacteria</taxon>
        <taxon>Pseudomonadati</taxon>
        <taxon>Bacteroidota</taxon>
        <taxon>Cytophagia</taxon>
        <taxon>Cytophagales</taxon>
        <taxon>Spirosomataceae</taxon>
        <taxon>Arsenicibacter</taxon>
    </lineage>
</organism>
<evidence type="ECO:0000313" key="2">
    <source>
        <dbReference type="Proteomes" id="UP000181790"/>
    </source>
</evidence>
<protein>
    <submittedName>
        <fullName evidence="1">Uncharacterized protein</fullName>
    </submittedName>
</protein>
<name>A0A1S2VEJ9_9BACT</name>
<dbReference type="Pfam" id="PF20295">
    <property type="entry name" value="MC8"/>
    <property type="match status" value="1"/>
</dbReference>
<dbReference type="AlphaFoldDB" id="A0A1S2VEJ9"/>
<dbReference type="RefSeq" id="WP_071505688.1">
    <property type="nucleotide sequence ID" value="NZ_MORL01000020.1"/>
</dbReference>
<sequence length="78" mass="8990">MIKPHKYLDLESSVLNLSAEIINLLNNFGVISYDELFNKVMTKIGANARENIVNSINFLYLLGKIKYHKDIDSFELDQ</sequence>
<evidence type="ECO:0000313" key="1">
    <source>
        <dbReference type="EMBL" id="OIN56616.1"/>
    </source>
</evidence>
<gene>
    <name evidence="1" type="ORF">BLX24_23585</name>
</gene>